<dbReference type="EMBL" id="BTGD01000001">
    <property type="protein sequence ID" value="GMM53949.1"/>
    <property type="molecule type" value="Genomic_DNA"/>
</dbReference>
<gene>
    <name evidence="2" type="ORF">DAKH74_005650</name>
</gene>
<dbReference type="AlphaFoldDB" id="A0AAV5RQZ1"/>
<organism evidence="2 3">
    <name type="scientific">Maudiozyma humilis</name>
    <name type="common">Sour dough yeast</name>
    <name type="synonym">Kazachstania humilis</name>
    <dbReference type="NCBI Taxonomy" id="51915"/>
    <lineage>
        <taxon>Eukaryota</taxon>
        <taxon>Fungi</taxon>
        <taxon>Dikarya</taxon>
        <taxon>Ascomycota</taxon>
        <taxon>Saccharomycotina</taxon>
        <taxon>Saccharomycetes</taxon>
        <taxon>Saccharomycetales</taxon>
        <taxon>Saccharomycetaceae</taxon>
        <taxon>Maudiozyma</taxon>
    </lineage>
</organism>
<name>A0AAV5RQZ1_MAUHU</name>
<evidence type="ECO:0000256" key="1">
    <source>
        <dbReference type="SAM" id="MobiDB-lite"/>
    </source>
</evidence>
<proteinExistence type="predicted"/>
<comment type="caution">
    <text evidence="2">The sequence shown here is derived from an EMBL/GenBank/DDBJ whole genome shotgun (WGS) entry which is preliminary data.</text>
</comment>
<feature type="compositionally biased region" description="Low complexity" evidence="1">
    <location>
        <begin position="10"/>
        <end position="26"/>
    </location>
</feature>
<evidence type="ECO:0000313" key="2">
    <source>
        <dbReference type="EMBL" id="GMM53949.1"/>
    </source>
</evidence>
<evidence type="ECO:0000313" key="3">
    <source>
        <dbReference type="Proteomes" id="UP001377567"/>
    </source>
</evidence>
<dbReference type="Proteomes" id="UP001377567">
    <property type="component" value="Unassembled WGS sequence"/>
</dbReference>
<sequence>MSFNTASGGQQPMHHPQQQQQQQQQQLFMNPQTENLDQLYSLVGTLVALVQENKKHKASILSKVDTLSTRINRDPEKVKESYEGDKAVFQNFINGSIGSYSTSAKLNRTDDQLSTDQSEDDTDEEIVLKQNTQLKAILKDEQMATLNSVKALSYHEEGFHDIIRALRCDVLNHRKLVLEIARKKFNGDLVPKEDDEFGKYMENVDNFDQLLKLSEVFRSLLKLLNT</sequence>
<keyword evidence="3" id="KW-1185">Reference proteome</keyword>
<accession>A0AAV5RQZ1</accession>
<reference evidence="2 3" key="1">
    <citation type="journal article" date="2023" name="Elife">
        <title>Identification of key yeast species and microbe-microbe interactions impacting larval growth of Drosophila in the wild.</title>
        <authorList>
            <person name="Mure A."/>
            <person name="Sugiura Y."/>
            <person name="Maeda R."/>
            <person name="Honda K."/>
            <person name="Sakurai N."/>
            <person name="Takahashi Y."/>
            <person name="Watada M."/>
            <person name="Katoh T."/>
            <person name="Gotoh A."/>
            <person name="Gotoh Y."/>
            <person name="Taniguchi I."/>
            <person name="Nakamura K."/>
            <person name="Hayashi T."/>
            <person name="Katayama T."/>
            <person name="Uemura T."/>
            <person name="Hattori Y."/>
        </authorList>
    </citation>
    <scope>NUCLEOTIDE SEQUENCE [LARGE SCALE GENOMIC DNA]</scope>
    <source>
        <strain evidence="2 3">KH-74</strain>
    </source>
</reference>
<feature type="region of interest" description="Disordered" evidence="1">
    <location>
        <begin position="1"/>
        <end position="26"/>
    </location>
</feature>
<protein>
    <submittedName>
        <fullName evidence="2">Uncharacterized protein</fullName>
    </submittedName>
</protein>